<evidence type="ECO:0000313" key="4">
    <source>
        <dbReference type="EMBL" id="CAG5133224.1"/>
    </source>
</evidence>
<dbReference type="PANTHER" id="PTHR24300:SF397">
    <property type="entry name" value="CYTOCHROME P450 2U1"/>
    <property type="match status" value="1"/>
</dbReference>
<evidence type="ECO:0000256" key="2">
    <source>
        <dbReference type="ARBA" id="ARBA00022723"/>
    </source>
</evidence>
<protein>
    <submittedName>
        <fullName evidence="4">Uncharacterized protein</fullName>
    </submittedName>
</protein>
<dbReference type="GO" id="GO:0016712">
    <property type="term" value="F:oxidoreductase activity, acting on paired donors, with incorporation or reduction of molecular oxygen, reduced flavin or flavoprotein as one donor, and incorporation of one atom of oxygen"/>
    <property type="evidence" value="ECO:0007669"/>
    <property type="project" value="TreeGrafter"/>
</dbReference>
<dbReference type="GO" id="GO:0005737">
    <property type="term" value="C:cytoplasm"/>
    <property type="evidence" value="ECO:0007669"/>
    <property type="project" value="TreeGrafter"/>
</dbReference>
<dbReference type="Proteomes" id="UP000678393">
    <property type="component" value="Unassembled WGS sequence"/>
</dbReference>
<evidence type="ECO:0000256" key="1">
    <source>
        <dbReference type="ARBA" id="ARBA00010617"/>
    </source>
</evidence>
<organism evidence="4 5">
    <name type="scientific">Candidula unifasciata</name>
    <dbReference type="NCBI Taxonomy" id="100452"/>
    <lineage>
        <taxon>Eukaryota</taxon>
        <taxon>Metazoa</taxon>
        <taxon>Spiralia</taxon>
        <taxon>Lophotrochozoa</taxon>
        <taxon>Mollusca</taxon>
        <taxon>Gastropoda</taxon>
        <taxon>Heterobranchia</taxon>
        <taxon>Euthyneura</taxon>
        <taxon>Panpulmonata</taxon>
        <taxon>Eupulmonata</taxon>
        <taxon>Stylommatophora</taxon>
        <taxon>Helicina</taxon>
        <taxon>Helicoidea</taxon>
        <taxon>Geomitridae</taxon>
        <taxon>Candidula</taxon>
    </lineage>
</organism>
<dbReference type="EMBL" id="CAJHNH020006013">
    <property type="protein sequence ID" value="CAG5133224.1"/>
    <property type="molecule type" value="Genomic_DNA"/>
</dbReference>
<dbReference type="GO" id="GO:0005506">
    <property type="term" value="F:iron ion binding"/>
    <property type="evidence" value="ECO:0007669"/>
    <property type="project" value="InterPro"/>
</dbReference>
<feature type="non-terminal residue" evidence="4">
    <location>
        <position position="68"/>
    </location>
</feature>
<evidence type="ECO:0000313" key="5">
    <source>
        <dbReference type="Proteomes" id="UP000678393"/>
    </source>
</evidence>
<dbReference type="Pfam" id="PF00067">
    <property type="entry name" value="p450"/>
    <property type="match status" value="1"/>
</dbReference>
<dbReference type="SUPFAM" id="SSF48264">
    <property type="entry name" value="Cytochrome P450"/>
    <property type="match status" value="1"/>
</dbReference>
<evidence type="ECO:0000256" key="3">
    <source>
        <dbReference type="ARBA" id="ARBA00023004"/>
    </source>
</evidence>
<sequence>PFPPVHCCDHDTTIRGYDIPKDTIIMTNLDSLMMGPHVGENPEDFRPDRFISEEGRLVQPKWFMPYAT</sequence>
<proteinExistence type="inferred from homology"/>
<keyword evidence="3" id="KW-0408">Iron</keyword>
<dbReference type="GO" id="GO:0006805">
    <property type="term" value="P:xenobiotic metabolic process"/>
    <property type="evidence" value="ECO:0007669"/>
    <property type="project" value="TreeGrafter"/>
</dbReference>
<dbReference type="GO" id="GO:0020037">
    <property type="term" value="F:heme binding"/>
    <property type="evidence" value="ECO:0007669"/>
    <property type="project" value="InterPro"/>
</dbReference>
<dbReference type="GO" id="GO:0008395">
    <property type="term" value="F:steroid hydroxylase activity"/>
    <property type="evidence" value="ECO:0007669"/>
    <property type="project" value="TreeGrafter"/>
</dbReference>
<dbReference type="PANTHER" id="PTHR24300">
    <property type="entry name" value="CYTOCHROME P450 508A4-RELATED"/>
    <property type="match status" value="1"/>
</dbReference>
<feature type="non-terminal residue" evidence="4">
    <location>
        <position position="1"/>
    </location>
</feature>
<keyword evidence="5" id="KW-1185">Reference proteome</keyword>
<dbReference type="OrthoDB" id="6141508at2759"/>
<dbReference type="InterPro" id="IPR050182">
    <property type="entry name" value="Cytochrome_P450_fam2"/>
</dbReference>
<gene>
    <name evidence="4" type="ORF">CUNI_LOCUS18782</name>
</gene>
<dbReference type="InterPro" id="IPR036396">
    <property type="entry name" value="Cyt_P450_sf"/>
</dbReference>
<accession>A0A8S3ZWC8</accession>
<dbReference type="InterPro" id="IPR001128">
    <property type="entry name" value="Cyt_P450"/>
</dbReference>
<dbReference type="GO" id="GO:0006082">
    <property type="term" value="P:organic acid metabolic process"/>
    <property type="evidence" value="ECO:0007669"/>
    <property type="project" value="TreeGrafter"/>
</dbReference>
<comment type="similarity">
    <text evidence="1">Belongs to the cytochrome P450 family.</text>
</comment>
<dbReference type="Gene3D" id="1.10.630.10">
    <property type="entry name" value="Cytochrome P450"/>
    <property type="match status" value="1"/>
</dbReference>
<name>A0A8S3ZWC8_9EUPU</name>
<comment type="caution">
    <text evidence="4">The sequence shown here is derived from an EMBL/GenBank/DDBJ whole genome shotgun (WGS) entry which is preliminary data.</text>
</comment>
<keyword evidence="2" id="KW-0479">Metal-binding</keyword>
<reference evidence="4" key="1">
    <citation type="submission" date="2021-04" db="EMBL/GenBank/DDBJ databases">
        <authorList>
            <consortium name="Molecular Ecology Group"/>
        </authorList>
    </citation>
    <scope>NUCLEOTIDE SEQUENCE</scope>
</reference>
<dbReference type="AlphaFoldDB" id="A0A8S3ZWC8"/>